<dbReference type="InterPro" id="IPR001872">
    <property type="entry name" value="Peptidase_A8"/>
</dbReference>
<dbReference type="PANTHER" id="PTHR33695">
    <property type="entry name" value="LIPOPROTEIN SIGNAL PEPTIDASE"/>
    <property type="match status" value="1"/>
</dbReference>
<feature type="transmembrane region" description="Helical" evidence="9">
    <location>
        <begin position="131"/>
        <end position="152"/>
    </location>
</feature>
<evidence type="ECO:0000256" key="4">
    <source>
        <dbReference type="ARBA" id="ARBA00022692"/>
    </source>
</evidence>
<keyword evidence="6 9" id="KW-0378">Hydrolase</keyword>
<comment type="catalytic activity">
    <reaction evidence="9">
        <text>Release of signal peptides from bacterial membrane prolipoproteins. Hydrolyzes -Xaa-Yaa-Zaa-|-(S,diacylglyceryl)Cys-, in which Xaa is hydrophobic (preferably Leu), and Yaa (Ala or Ser) and Zaa (Gly or Ala) have small, neutral side chains.</text>
        <dbReference type="EC" id="3.4.23.36"/>
    </reaction>
</comment>
<feature type="transmembrane region" description="Helical" evidence="9">
    <location>
        <begin position="103"/>
        <end position="124"/>
    </location>
</feature>
<evidence type="ECO:0000256" key="5">
    <source>
        <dbReference type="ARBA" id="ARBA00022750"/>
    </source>
</evidence>
<comment type="subcellular location">
    <subcellularLocation>
        <location evidence="9">Cell membrane</location>
        <topology evidence="9">Multi-pass membrane protein</topology>
    </subcellularLocation>
</comment>
<feature type="active site" evidence="9">
    <location>
        <position position="158"/>
    </location>
</feature>
<keyword evidence="4 9" id="KW-0812">Transmembrane</keyword>
<dbReference type="EMBL" id="PHAH01000060">
    <property type="protein sequence ID" value="PKM86983.1"/>
    <property type="molecule type" value="Genomic_DNA"/>
</dbReference>
<gene>
    <name evidence="9 11" type="primary">lspA</name>
    <name evidence="11" type="ORF">CVU83_03560</name>
</gene>
<evidence type="ECO:0000256" key="9">
    <source>
        <dbReference type="HAMAP-Rule" id="MF_00161"/>
    </source>
</evidence>
<protein>
    <recommendedName>
        <fullName evidence="9">Lipoprotein signal peptidase</fullName>
        <ecNumber evidence="9">3.4.23.36</ecNumber>
    </recommendedName>
    <alternativeName>
        <fullName evidence="9">Prolipoprotein signal peptidase</fullName>
    </alternativeName>
    <alternativeName>
        <fullName evidence="9">Signal peptidase II</fullName>
        <shortName evidence="9">SPase II</shortName>
    </alternativeName>
</protein>
<feature type="transmembrane region" description="Helical" evidence="9">
    <location>
        <begin position="164"/>
        <end position="184"/>
    </location>
</feature>
<evidence type="ECO:0000256" key="10">
    <source>
        <dbReference type="RuleBase" id="RU004181"/>
    </source>
</evidence>
<evidence type="ECO:0000256" key="8">
    <source>
        <dbReference type="ARBA" id="ARBA00023136"/>
    </source>
</evidence>
<dbReference type="UniPathway" id="UPA00665"/>
<evidence type="ECO:0000256" key="6">
    <source>
        <dbReference type="ARBA" id="ARBA00022801"/>
    </source>
</evidence>
<comment type="caution">
    <text evidence="11">The sequence shown here is derived from an EMBL/GenBank/DDBJ whole genome shotgun (WGS) entry which is preliminary data.</text>
</comment>
<keyword evidence="7 9" id="KW-1133">Transmembrane helix</keyword>
<evidence type="ECO:0000256" key="1">
    <source>
        <dbReference type="ARBA" id="ARBA00006139"/>
    </source>
</evidence>
<keyword evidence="2 9" id="KW-1003">Cell membrane</keyword>
<name>A0A2N2DWY3_9BACT</name>
<comment type="function">
    <text evidence="9">This protein specifically catalyzes the removal of signal peptides from prolipoproteins.</text>
</comment>
<dbReference type="NCBIfam" id="TIGR00077">
    <property type="entry name" value="lspA"/>
    <property type="match status" value="1"/>
</dbReference>
<proteinExistence type="inferred from homology"/>
<feature type="transmembrane region" description="Helical" evidence="9">
    <location>
        <begin position="43"/>
        <end position="59"/>
    </location>
</feature>
<comment type="pathway">
    <text evidence="9">Protein modification; lipoprotein biosynthesis (signal peptide cleavage).</text>
</comment>
<keyword evidence="3 9" id="KW-0645">Protease</keyword>
<dbReference type="PRINTS" id="PR00781">
    <property type="entry name" value="LIPOSIGPTASE"/>
</dbReference>
<dbReference type="GO" id="GO:0004190">
    <property type="term" value="F:aspartic-type endopeptidase activity"/>
    <property type="evidence" value="ECO:0007669"/>
    <property type="project" value="UniProtKB-UniRule"/>
</dbReference>
<evidence type="ECO:0000256" key="3">
    <source>
        <dbReference type="ARBA" id="ARBA00022670"/>
    </source>
</evidence>
<evidence type="ECO:0000256" key="7">
    <source>
        <dbReference type="ARBA" id="ARBA00022989"/>
    </source>
</evidence>
<keyword evidence="5 9" id="KW-0064">Aspartyl protease</keyword>
<dbReference type="GO" id="GO:0006508">
    <property type="term" value="P:proteolysis"/>
    <property type="evidence" value="ECO:0007669"/>
    <property type="project" value="UniProtKB-KW"/>
</dbReference>
<evidence type="ECO:0000313" key="11">
    <source>
        <dbReference type="EMBL" id="PKM86983.1"/>
    </source>
</evidence>
<reference evidence="11 12" key="1">
    <citation type="journal article" date="2017" name="ISME J.">
        <title>Potential for microbial H2 and metal transformations associated with novel bacteria and archaea in deep terrestrial subsurface sediments.</title>
        <authorList>
            <person name="Hernsdorf A.W."/>
            <person name="Amano Y."/>
            <person name="Miyakawa K."/>
            <person name="Ise K."/>
            <person name="Suzuki Y."/>
            <person name="Anantharaman K."/>
            <person name="Probst A."/>
            <person name="Burstein D."/>
            <person name="Thomas B.C."/>
            <person name="Banfield J.F."/>
        </authorList>
    </citation>
    <scope>NUCLEOTIDE SEQUENCE [LARGE SCALE GENOMIC DNA]</scope>
    <source>
        <strain evidence="11">HGW-Falkowbacteria-2</strain>
    </source>
</reference>
<dbReference type="GO" id="GO:0005886">
    <property type="term" value="C:plasma membrane"/>
    <property type="evidence" value="ECO:0007669"/>
    <property type="project" value="UniProtKB-SubCell"/>
</dbReference>
<accession>A0A2N2DWY3</accession>
<keyword evidence="8 9" id="KW-0472">Membrane</keyword>
<dbReference type="AlphaFoldDB" id="A0A2N2DWY3"/>
<dbReference type="EC" id="3.4.23.36" evidence="9"/>
<dbReference type="Pfam" id="PF01252">
    <property type="entry name" value="Peptidase_A8"/>
    <property type="match status" value="1"/>
</dbReference>
<evidence type="ECO:0000256" key="2">
    <source>
        <dbReference type="ARBA" id="ARBA00022475"/>
    </source>
</evidence>
<dbReference type="Proteomes" id="UP000233325">
    <property type="component" value="Unassembled WGS sequence"/>
</dbReference>
<sequence>MAFVSIADSRLPLKDFRPAQLPVLVSSAKLSFKRMNKLLNSRILQNIAGPSVIAMFFIGDRLLKTAAIARGQGISTPILGNWLQFRYVPNTGVAFSLTFGGEWLTIILSLIILCLLITIFYLKLKKSASNLTLLLLTFILIGAISNILDRYLYGAVVDYFDLKYFTIFNLADTMISIGVIALIWRNWRQ</sequence>
<evidence type="ECO:0000313" key="12">
    <source>
        <dbReference type="Proteomes" id="UP000233325"/>
    </source>
</evidence>
<dbReference type="PANTHER" id="PTHR33695:SF1">
    <property type="entry name" value="LIPOPROTEIN SIGNAL PEPTIDASE"/>
    <property type="match status" value="1"/>
</dbReference>
<dbReference type="HAMAP" id="MF_00161">
    <property type="entry name" value="LspA"/>
    <property type="match status" value="1"/>
</dbReference>
<comment type="similarity">
    <text evidence="1 9 10">Belongs to the peptidase A8 family.</text>
</comment>
<organism evidence="11 12">
    <name type="scientific">Candidatus Falkowbacteria bacterium HGW-Falkowbacteria-2</name>
    <dbReference type="NCBI Taxonomy" id="2013769"/>
    <lineage>
        <taxon>Bacteria</taxon>
        <taxon>Candidatus Falkowiibacteriota</taxon>
    </lineage>
</organism>
<feature type="active site" evidence="9">
    <location>
        <position position="172"/>
    </location>
</feature>